<evidence type="ECO:0000256" key="1">
    <source>
        <dbReference type="ARBA" id="ARBA00007039"/>
    </source>
</evidence>
<reference evidence="10" key="2">
    <citation type="submission" date="2025-09" db="UniProtKB">
        <authorList>
            <consortium name="Ensembl"/>
        </authorList>
    </citation>
    <scope>IDENTIFICATION</scope>
</reference>
<dbReference type="GO" id="GO:0004176">
    <property type="term" value="F:ATP-dependent peptidase activity"/>
    <property type="evidence" value="ECO:0007669"/>
    <property type="project" value="InterPro"/>
</dbReference>
<keyword evidence="4 7" id="KW-0720">Serine protease</keyword>
<dbReference type="InterPro" id="IPR018215">
    <property type="entry name" value="ClpP_Ser_AS"/>
</dbReference>
<evidence type="ECO:0000313" key="11">
    <source>
        <dbReference type="Proteomes" id="UP000694425"/>
    </source>
</evidence>
<dbReference type="Pfam" id="PF00574">
    <property type="entry name" value="CLP_protease"/>
    <property type="match status" value="1"/>
</dbReference>
<name>A0A8C7B770_NEOVI</name>
<evidence type="ECO:0000313" key="10">
    <source>
        <dbReference type="Ensembl" id="ENSNVIP00000019713.1"/>
    </source>
</evidence>
<keyword evidence="3 7" id="KW-0378">Hydrolase</keyword>
<dbReference type="PANTHER" id="PTHR10381">
    <property type="entry name" value="ATP-DEPENDENT CLP PROTEASE PROTEOLYTIC SUBUNIT"/>
    <property type="match status" value="1"/>
</dbReference>
<dbReference type="Ensembl" id="ENSNVIT00000022988.1">
    <property type="protein sequence ID" value="ENSNVIP00000019713.1"/>
    <property type="gene ID" value="ENSNVIG00000015472.1"/>
</dbReference>
<evidence type="ECO:0000256" key="2">
    <source>
        <dbReference type="ARBA" id="ARBA00022670"/>
    </source>
</evidence>
<feature type="active site" evidence="6">
    <location>
        <position position="174"/>
    </location>
</feature>
<dbReference type="PANTHER" id="PTHR10381:SF11">
    <property type="entry name" value="ATP-DEPENDENT CLP PROTEASE PROTEOLYTIC SUBUNIT, MITOCHONDRIAL"/>
    <property type="match status" value="1"/>
</dbReference>
<dbReference type="PROSITE" id="PS00381">
    <property type="entry name" value="CLP_PROTEASE_SER"/>
    <property type="match status" value="1"/>
</dbReference>
<dbReference type="InterPro" id="IPR001907">
    <property type="entry name" value="ClpP"/>
</dbReference>
<evidence type="ECO:0000256" key="9">
    <source>
        <dbReference type="SAM" id="MobiDB-lite"/>
    </source>
</evidence>
<dbReference type="EC" id="3.4.21.92" evidence="7"/>
<keyword evidence="2 7" id="KW-0645">Protease</keyword>
<evidence type="ECO:0000256" key="6">
    <source>
        <dbReference type="PROSITE-ProRule" id="PRU10086"/>
    </source>
</evidence>
<dbReference type="PRINTS" id="PR00127">
    <property type="entry name" value="CLPPROTEASEP"/>
</dbReference>
<comment type="similarity">
    <text evidence="1 8">Belongs to the peptidase S14 family.</text>
</comment>
<organism evidence="10 11">
    <name type="scientific">Neovison vison</name>
    <name type="common">American mink</name>
    <name type="synonym">Mustela vison</name>
    <dbReference type="NCBI Taxonomy" id="452646"/>
    <lineage>
        <taxon>Eukaryota</taxon>
        <taxon>Metazoa</taxon>
        <taxon>Chordata</taxon>
        <taxon>Craniata</taxon>
        <taxon>Vertebrata</taxon>
        <taxon>Euteleostomi</taxon>
        <taxon>Mammalia</taxon>
        <taxon>Eutheria</taxon>
        <taxon>Laurasiatheria</taxon>
        <taxon>Carnivora</taxon>
        <taxon>Caniformia</taxon>
        <taxon>Musteloidea</taxon>
        <taxon>Mustelidae</taxon>
        <taxon>Mustelinae</taxon>
        <taxon>Neogale</taxon>
    </lineage>
</organism>
<accession>A0A8C7B770</accession>
<dbReference type="InterPro" id="IPR023562">
    <property type="entry name" value="ClpP/TepA"/>
</dbReference>
<dbReference type="GO" id="GO:0009368">
    <property type="term" value="C:endopeptidase Clp complex"/>
    <property type="evidence" value="ECO:0007669"/>
    <property type="project" value="TreeGrafter"/>
</dbReference>
<dbReference type="SUPFAM" id="SSF52096">
    <property type="entry name" value="ClpP/crotonase"/>
    <property type="match status" value="1"/>
</dbReference>
<proteinExistence type="inferred from homology"/>
<keyword evidence="11" id="KW-1185">Reference proteome</keyword>
<dbReference type="Gene3D" id="3.90.226.10">
    <property type="entry name" value="2-enoyl-CoA Hydratase, Chain A, domain 1"/>
    <property type="match status" value="1"/>
</dbReference>
<reference evidence="10" key="1">
    <citation type="submission" date="2025-08" db="UniProtKB">
        <authorList>
            <consortium name="Ensembl"/>
        </authorList>
    </citation>
    <scope>IDENTIFICATION</scope>
</reference>
<dbReference type="GO" id="GO:0006515">
    <property type="term" value="P:protein quality control for misfolded or incompletely synthesized proteins"/>
    <property type="evidence" value="ECO:0007669"/>
    <property type="project" value="TreeGrafter"/>
</dbReference>
<evidence type="ECO:0000256" key="5">
    <source>
        <dbReference type="PROSITE-ProRule" id="PRU10085"/>
    </source>
</evidence>
<evidence type="ECO:0000256" key="8">
    <source>
        <dbReference type="RuleBase" id="RU003567"/>
    </source>
</evidence>
<evidence type="ECO:0000256" key="4">
    <source>
        <dbReference type="ARBA" id="ARBA00022825"/>
    </source>
</evidence>
<evidence type="ECO:0000256" key="7">
    <source>
        <dbReference type="RuleBase" id="RU000549"/>
    </source>
</evidence>
<dbReference type="InterPro" id="IPR029045">
    <property type="entry name" value="ClpP/crotonase-like_dom_sf"/>
</dbReference>
<dbReference type="PROSITE" id="PS00382">
    <property type="entry name" value="CLP_PROTEASE_HIS"/>
    <property type="match status" value="1"/>
</dbReference>
<dbReference type="CDD" id="cd07017">
    <property type="entry name" value="S14_ClpP_2"/>
    <property type="match status" value="1"/>
</dbReference>
<dbReference type="InterPro" id="IPR033135">
    <property type="entry name" value="ClpP_His_AS"/>
</dbReference>
<dbReference type="GO" id="GO:0004252">
    <property type="term" value="F:serine-type endopeptidase activity"/>
    <property type="evidence" value="ECO:0007669"/>
    <property type="project" value="UniProtKB-EC"/>
</dbReference>
<evidence type="ECO:0000256" key="3">
    <source>
        <dbReference type="ARBA" id="ARBA00022801"/>
    </source>
</evidence>
<feature type="region of interest" description="Disordered" evidence="9">
    <location>
        <begin position="225"/>
        <end position="275"/>
    </location>
</feature>
<dbReference type="AlphaFoldDB" id="A0A8C7B770"/>
<protein>
    <recommendedName>
        <fullName evidence="8">ATP-dependent Clp protease proteolytic subunit</fullName>
        <ecNumber evidence="7">3.4.21.92</ecNumber>
    </recommendedName>
</protein>
<sequence>MWPGILVGGARVAAGRFPVLGPRLAARFSPRRTPKTGLALQRSLHATAARALPLIPIVVEQTGRGERAYDIYSRLLRERIVCVMGPIDDSVASLVIAQLLFLQSESNKKPIHMYINSPGGMVTSGLAIYDTMQYILNPICTWCVGQAASMGSLLLAAGTPGMRHSLPNSRIMIHQPSGGARVSAGPTQAALGWGWRLDRRTNWVEVTGEWPVELGGEVFHLASSLEQDGSPTSSPTPPPAGSHRTDSGAPEPNSISSTETVHRLKKPSHGRTLAM</sequence>
<dbReference type="GO" id="GO:0051117">
    <property type="term" value="F:ATPase binding"/>
    <property type="evidence" value="ECO:0007669"/>
    <property type="project" value="TreeGrafter"/>
</dbReference>
<dbReference type="Proteomes" id="UP000694425">
    <property type="component" value="Unplaced"/>
</dbReference>
<feature type="active site" evidence="5">
    <location>
        <position position="149"/>
    </location>
</feature>
<dbReference type="GeneTree" id="ENSGT00390000005830"/>